<protein>
    <recommendedName>
        <fullName evidence="3">Carboxylic ester hydrolase</fullName>
        <ecNumber evidence="3">3.1.1.-</ecNumber>
    </recommendedName>
</protein>
<dbReference type="EC" id="3.1.1.-" evidence="3"/>
<evidence type="ECO:0000259" key="5">
    <source>
        <dbReference type="Pfam" id="PF00135"/>
    </source>
</evidence>
<dbReference type="PROSITE" id="PS00122">
    <property type="entry name" value="CARBOXYLESTERASE_B_1"/>
    <property type="match status" value="1"/>
</dbReference>
<gene>
    <name evidence="6" type="ORF">IWX46DRAFT_671789</name>
</gene>
<dbReference type="InterPro" id="IPR002018">
    <property type="entry name" value="CarbesteraseB"/>
</dbReference>
<organism evidence="6 7">
    <name type="scientific">Phyllosticta citricarpa</name>
    <dbReference type="NCBI Taxonomy" id="55181"/>
    <lineage>
        <taxon>Eukaryota</taxon>
        <taxon>Fungi</taxon>
        <taxon>Dikarya</taxon>
        <taxon>Ascomycota</taxon>
        <taxon>Pezizomycotina</taxon>
        <taxon>Dothideomycetes</taxon>
        <taxon>Dothideomycetes incertae sedis</taxon>
        <taxon>Botryosphaeriales</taxon>
        <taxon>Phyllostictaceae</taxon>
        <taxon>Phyllosticta</taxon>
    </lineage>
</organism>
<evidence type="ECO:0000313" key="7">
    <source>
        <dbReference type="Proteomes" id="UP001365128"/>
    </source>
</evidence>
<keyword evidence="7" id="KW-1185">Reference proteome</keyword>
<dbReference type="Pfam" id="PF00135">
    <property type="entry name" value="COesterase"/>
    <property type="match status" value="2"/>
</dbReference>
<keyword evidence="2 3" id="KW-0378">Hydrolase</keyword>
<evidence type="ECO:0000256" key="1">
    <source>
        <dbReference type="ARBA" id="ARBA00005964"/>
    </source>
</evidence>
<comment type="caution">
    <text evidence="6">The sequence shown here is derived from an EMBL/GenBank/DDBJ whole genome shotgun (WGS) entry which is preliminary data.</text>
</comment>
<dbReference type="InterPro" id="IPR019826">
    <property type="entry name" value="Carboxylesterase_B_AS"/>
</dbReference>
<dbReference type="SUPFAM" id="SSF53474">
    <property type="entry name" value="alpha/beta-Hydrolases"/>
    <property type="match status" value="1"/>
</dbReference>
<evidence type="ECO:0000256" key="3">
    <source>
        <dbReference type="RuleBase" id="RU361235"/>
    </source>
</evidence>
<evidence type="ECO:0000256" key="2">
    <source>
        <dbReference type="ARBA" id="ARBA00022801"/>
    </source>
</evidence>
<evidence type="ECO:0000256" key="4">
    <source>
        <dbReference type="SAM" id="MobiDB-lite"/>
    </source>
</evidence>
<dbReference type="PANTHER" id="PTHR43142:SF5">
    <property type="entry name" value="CARBOXYLIC ESTER HYDROLASE"/>
    <property type="match status" value="1"/>
</dbReference>
<reference evidence="6 7" key="1">
    <citation type="submission" date="2024-04" db="EMBL/GenBank/DDBJ databases">
        <title>Phyllosticta paracitricarpa is synonymous to the EU quarantine fungus P. citricarpa based on phylogenomic analyses.</title>
        <authorList>
            <consortium name="Lawrence Berkeley National Laboratory"/>
            <person name="Van Ingen-Buijs V.A."/>
            <person name="Van Westerhoven A.C."/>
            <person name="Haridas S."/>
            <person name="Skiadas P."/>
            <person name="Martin F."/>
            <person name="Groenewald J.Z."/>
            <person name="Crous P.W."/>
            <person name="Seidl M.F."/>
        </authorList>
    </citation>
    <scope>NUCLEOTIDE SEQUENCE [LARGE SCALE GENOMIC DNA]</scope>
    <source>
        <strain evidence="6 7">CBS 122670</strain>
    </source>
</reference>
<dbReference type="InterPro" id="IPR029058">
    <property type="entry name" value="AB_hydrolase_fold"/>
</dbReference>
<evidence type="ECO:0000313" key="6">
    <source>
        <dbReference type="EMBL" id="KAK7530062.1"/>
    </source>
</evidence>
<dbReference type="Gene3D" id="3.40.50.1820">
    <property type="entry name" value="alpha/beta hydrolase"/>
    <property type="match status" value="1"/>
</dbReference>
<accession>A0ABR1L4C0</accession>
<feature type="domain" description="Carboxylesterase type B" evidence="5">
    <location>
        <begin position="116"/>
        <end position="335"/>
    </location>
</feature>
<feature type="region of interest" description="Disordered" evidence="4">
    <location>
        <begin position="603"/>
        <end position="639"/>
    </location>
</feature>
<dbReference type="EMBL" id="JBBPDW010000065">
    <property type="protein sequence ID" value="KAK7530062.1"/>
    <property type="molecule type" value="Genomic_DNA"/>
</dbReference>
<dbReference type="PANTHER" id="PTHR43142">
    <property type="entry name" value="CARBOXYLIC ESTER HYDROLASE"/>
    <property type="match status" value="1"/>
</dbReference>
<proteinExistence type="inferred from homology"/>
<sequence>MAKRSNEAGQQLQVCESSPNKRKPTIRDQRSRPSHAVGKVGHPMVASPPWSPPSSLHVPYSAVVALLCQCYPLQPALQDASGAAHIVFALEATPMAVLRHGTLNATLFGLVTGSTLHFRGIRYGYVPARFARPFPVDDWHGREMNCTQYGSVMNSCRSLFINANSERRPRCPQVHVDVGHLLRVPEDIPFQNEPEDEFECLNLDVCVPAGVSGPVPVMVWIHGGSQVVTFGSAASGICDPIHLVQDSARLGKPIIFVSVQYRLTIFGFGDGTGSRNLALKDQRLAIEWVRKHIGGFGGDPSNITLAGESGGAVYVHAHVVTDAPVKRAILQSGSLGMSPPQPPSRGDAIIASLGGPALRGAAVKEIVENLAVLEVNALWLQLDDELPQLNDWAARTGNVEAFVIGDNEYESVLWRNGVEKMTPGMILSAFDLAGHGSRDLGRMYGISANRPTASKTGALDFCGDVRYSFPIRKLSELWLSAGRKVYSYAFDQANPWQASSRAHHAVELLMLFNGLDLSFNATAEAVGAEMRRRWIAFVRGEEPWTGGQTFAFGPHGECKELDAAGYRQRRRVGHMELMEGMDWTKVTAACSAIAAGRVHVASTAGKVRKKKKKKKKKRKKKKKHHRTASAVARKYDVFF</sequence>
<feature type="compositionally biased region" description="Polar residues" evidence="4">
    <location>
        <begin position="7"/>
        <end position="18"/>
    </location>
</feature>
<feature type="region of interest" description="Disordered" evidence="4">
    <location>
        <begin position="1"/>
        <end position="44"/>
    </location>
</feature>
<name>A0ABR1L4C0_9PEZI</name>
<dbReference type="Proteomes" id="UP001365128">
    <property type="component" value="Unassembled WGS sequence"/>
</dbReference>
<feature type="compositionally biased region" description="Basic residues" evidence="4">
    <location>
        <begin position="606"/>
        <end position="627"/>
    </location>
</feature>
<feature type="domain" description="Carboxylesterase type B" evidence="5">
    <location>
        <begin position="437"/>
        <end position="545"/>
    </location>
</feature>
<comment type="similarity">
    <text evidence="1 3">Belongs to the type-B carboxylesterase/lipase family.</text>
</comment>